<dbReference type="EMBL" id="CP029188">
    <property type="protein sequence ID" value="AWI32686.1"/>
    <property type="molecule type" value="Genomic_DNA"/>
</dbReference>
<feature type="region of interest" description="Disordered" evidence="1">
    <location>
        <begin position="41"/>
        <end position="76"/>
    </location>
</feature>
<dbReference type="AlphaFoldDB" id="A0A2S1T277"/>
<keyword evidence="3" id="KW-1185">Reference proteome</keyword>
<evidence type="ECO:0000256" key="1">
    <source>
        <dbReference type="SAM" id="MobiDB-lite"/>
    </source>
</evidence>
<sequence length="95" mass="10348">MISFLDGLPDESRLKSAPIGGWTIQTELLAQLIEEVSLLAADRRREEPRTVTRPYNTAPAVPRGNSAPAQQSAPMNGHRKMLAAAARRGMVRPSV</sequence>
<dbReference type="RefSeq" id="WP_108908554.1">
    <property type="nucleotide sequence ID" value="NZ_CP029188.1"/>
</dbReference>
<accession>A0A2S1T277</accession>
<evidence type="ECO:0000313" key="3">
    <source>
        <dbReference type="Proteomes" id="UP000244900"/>
    </source>
</evidence>
<reference evidence="2 3" key="1">
    <citation type="submission" date="2018-05" db="EMBL/GenBank/DDBJ databases">
        <title>Complete genome sequence of sponge-derived Streptomyces sp. HNM0039.</title>
        <authorList>
            <person name="Huang X."/>
            <person name="Zhou S."/>
        </authorList>
    </citation>
    <scope>NUCLEOTIDE SEQUENCE [LARGE SCALE GENOMIC DNA]</scope>
    <source>
        <strain evidence="2 3">HNM0039</strain>
    </source>
</reference>
<dbReference type="Proteomes" id="UP000244900">
    <property type="component" value="Chromosome"/>
</dbReference>
<feature type="compositionally biased region" description="Basic and acidic residues" evidence="1">
    <location>
        <begin position="41"/>
        <end position="50"/>
    </location>
</feature>
<proteinExistence type="predicted"/>
<gene>
    <name evidence="2" type="ORF">DDW44_30690</name>
</gene>
<evidence type="ECO:0000313" key="2">
    <source>
        <dbReference type="EMBL" id="AWI32686.1"/>
    </source>
</evidence>
<organism evidence="2 3">
    <name type="scientific">Streptomyces tirandamycinicus</name>
    <dbReference type="NCBI Taxonomy" id="2174846"/>
    <lineage>
        <taxon>Bacteria</taxon>
        <taxon>Bacillati</taxon>
        <taxon>Actinomycetota</taxon>
        <taxon>Actinomycetes</taxon>
        <taxon>Kitasatosporales</taxon>
        <taxon>Streptomycetaceae</taxon>
        <taxon>Streptomyces</taxon>
    </lineage>
</organism>
<dbReference type="KEGG" id="stir:DDW44_30690"/>
<name>A0A2S1T277_9ACTN</name>
<protein>
    <submittedName>
        <fullName evidence="2">Uncharacterized protein</fullName>
    </submittedName>
</protein>